<feature type="transmembrane region" description="Helical" evidence="2">
    <location>
        <begin position="21"/>
        <end position="47"/>
    </location>
</feature>
<feature type="compositionally biased region" description="Polar residues" evidence="1">
    <location>
        <begin position="156"/>
        <end position="173"/>
    </location>
</feature>
<comment type="caution">
    <text evidence="3">The sequence shown here is derived from an EMBL/GenBank/DDBJ whole genome shotgun (WGS) entry which is preliminary data.</text>
</comment>
<keyword evidence="4" id="KW-1185">Reference proteome</keyword>
<feature type="region of interest" description="Disordered" evidence="1">
    <location>
        <begin position="141"/>
        <end position="190"/>
    </location>
</feature>
<name>A0ABV3XCU1_9ACTN</name>
<keyword evidence="2" id="KW-0472">Membrane</keyword>
<dbReference type="Proteomes" id="UP001560045">
    <property type="component" value="Unassembled WGS sequence"/>
</dbReference>
<gene>
    <name evidence="3" type="ORF">ABQ292_08415</name>
</gene>
<keyword evidence="2" id="KW-0812">Transmembrane</keyword>
<dbReference type="Gene3D" id="3.40.462.20">
    <property type="match status" value="1"/>
</dbReference>
<proteinExistence type="predicted"/>
<evidence type="ECO:0008006" key="5">
    <source>
        <dbReference type="Google" id="ProtNLM"/>
    </source>
</evidence>
<keyword evidence="2" id="KW-1133">Transmembrane helix</keyword>
<protein>
    <recommendedName>
        <fullName evidence="5">FAD binding domain-containing protein</fullName>
    </recommendedName>
</protein>
<dbReference type="EMBL" id="JBFNXQ010000019">
    <property type="protein sequence ID" value="MEX5718390.1"/>
    <property type="molecule type" value="Genomic_DNA"/>
</dbReference>
<evidence type="ECO:0000256" key="2">
    <source>
        <dbReference type="SAM" id="Phobius"/>
    </source>
</evidence>
<sequence>MHELGRLRAAVREPRRDAARGLLLLGGSGGHVVGGGGTFGVVTAYTFRDLPAPPPSIQRATTTWQWDALDAASFATLLRNHGGWLAVNSAPDSPGRRPFGLLKLFHVSAGTVTLLTQASGEDPALLDEFLGALDDGVPAAALPTTTRRTMPWLQATRRSTARAPTSGASTSRRTCAGRSPTGTSRPSTPR</sequence>
<evidence type="ECO:0000313" key="4">
    <source>
        <dbReference type="Proteomes" id="UP001560045"/>
    </source>
</evidence>
<evidence type="ECO:0000256" key="1">
    <source>
        <dbReference type="SAM" id="MobiDB-lite"/>
    </source>
</evidence>
<organism evidence="3 4">
    <name type="scientific">Geodermatophilus maliterrae</name>
    <dbReference type="NCBI Taxonomy" id="3162531"/>
    <lineage>
        <taxon>Bacteria</taxon>
        <taxon>Bacillati</taxon>
        <taxon>Actinomycetota</taxon>
        <taxon>Actinomycetes</taxon>
        <taxon>Geodermatophilales</taxon>
        <taxon>Geodermatophilaceae</taxon>
        <taxon>Geodermatophilus</taxon>
    </lineage>
</organism>
<dbReference type="RefSeq" id="WP_369205187.1">
    <property type="nucleotide sequence ID" value="NZ_JBFNXQ010000019.1"/>
</dbReference>
<accession>A0ABV3XCU1</accession>
<reference evidence="3 4" key="1">
    <citation type="submission" date="2024-06" db="EMBL/GenBank/DDBJ databases">
        <title>Draft genome sequence of Geodermatophilus badlandi, a novel member of the Geodermatophilaceae isolated from badland sedimentary rocks in the Red desert, Wyoming, USA.</title>
        <authorList>
            <person name="Ben Tekaya S."/>
            <person name="Nouioui I."/>
            <person name="Flores G.M."/>
            <person name="Shaal M.N."/>
            <person name="Bredoire F."/>
            <person name="Basile F."/>
            <person name="Van Diepen L."/>
            <person name="Ward N.L."/>
        </authorList>
    </citation>
    <scope>NUCLEOTIDE SEQUENCE [LARGE SCALE GENOMIC DNA]</scope>
    <source>
        <strain evidence="3 4">WL48A</strain>
    </source>
</reference>
<feature type="compositionally biased region" description="Polar residues" evidence="1">
    <location>
        <begin position="180"/>
        <end position="190"/>
    </location>
</feature>
<evidence type="ECO:0000313" key="3">
    <source>
        <dbReference type="EMBL" id="MEX5718390.1"/>
    </source>
</evidence>